<accession>A0A098B1G3</accession>
<dbReference type="EMBL" id="LOCK01000012">
    <property type="protein sequence ID" value="KTE92686.1"/>
    <property type="molecule type" value="Genomic_DNA"/>
</dbReference>
<dbReference type="Pfam" id="PF03109">
    <property type="entry name" value="ABC1"/>
    <property type="match status" value="1"/>
</dbReference>
<organism evidence="4">
    <name type="scientific">Desulfitobacterium hafniense</name>
    <name type="common">Desulfitobacterium frappieri</name>
    <dbReference type="NCBI Taxonomy" id="49338"/>
    <lineage>
        <taxon>Bacteria</taxon>
        <taxon>Bacillati</taxon>
        <taxon>Bacillota</taxon>
        <taxon>Clostridia</taxon>
        <taxon>Eubacteriales</taxon>
        <taxon>Desulfitobacteriaceae</taxon>
        <taxon>Desulfitobacterium</taxon>
    </lineage>
</organism>
<dbReference type="Gene3D" id="3.30.200.20">
    <property type="entry name" value="Phosphorylase Kinase, domain 1"/>
    <property type="match status" value="1"/>
</dbReference>
<sequence length="558" mass="63635">MISRKIRHVHRYQEVATVLARNGFSLILEEMGLINFISFSRRMRRREEEVDPITLGQRLRNALEELGPTYVKIGQIASTRPDIIPDYLITELEKLQDQVPPFSFAEVSQIIKAELGAPPQDIFRHFEEEPLAAASIGQVHRAVLQSGESVAVKIQRPHIAQKIETDLEILLDLAALAEKRMDWAALYHVRDMVEEFANSLRNELNYEIEGNNAQRIRKQFQGDSSIHIPKVYKEYSTKKVLTLEYIQGVKLSQFQTLEALGYNRKELAENLIKAMFKQILIEGFFHGDPHPGNIFVLPKQVISLIDFGMIGRLSSDMKDHFASLVIGMMRRKTEDMVEAVFAMGIVPEDLDPKVLYRDVDGLREKYLDVPMSEVDLGSAVNDLFKVAYKHRIIIPADLVLLGKSLLSLEGIVEQLDPEISIIDIAEPFGEQLLKERLHPAFLAEKTWKHFREYFDLLLNLPKQAKEIFSSIQRGKIRVEIYLPELAAFIRKLDRISNQLSFSILLLSFSIIMCGLVIASALGKEPLVFWRIPAIEAGFTVAAMMFILLLVSILRSGRF</sequence>
<dbReference type="InterPro" id="IPR004147">
    <property type="entry name" value="ABC1_dom"/>
</dbReference>
<dbReference type="OrthoDB" id="9795390at2"/>
<gene>
    <name evidence="5" type="ORF">AT727_18445</name>
    <name evidence="4" type="ORF">DPCES_2305</name>
</gene>
<dbReference type="PANTHER" id="PTHR10566:SF113">
    <property type="entry name" value="PROTEIN ACTIVITY OF BC1 COMPLEX KINASE 7, CHLOROPLASTIC"/>
    <property type="match status" value="1"/>
</dbReference>
<feature type="transmembrane region" description="Helical" evidence="2">
    <location>
        <begin position="527"/>
        <end position="553"/>
    </location>
</feature>
<feature type="transmembrane region" description="Helical" evidence="2">
    <location>
        <begin position="499"/>
        <end position="521"/>
    </location>
</feature>
<feature type="domain" description="Protein kinase" evidence="3">
    <location>
        <begin position="125"/>
        <end position="482"/>
    </location>
</feature>
<evidence type="ECO:0000313" key="4">
    <source>
        <dbReference type="EMBL" id="CDX02192.1"/>
    </source>
</evidence>
<evidence type="ECO:0000313" key="5">
    <source>
        <dbReference type="EMBL" id="KTE92686.1"/>
    </source>
</evidence>
<evidence type="ECO:0000313" key="6">
    <source>
        <dbReference type="Proteomes" id="UP000054623"/>
    </source>
</evidence>
<dbReference type="RefSeq" id="WP_018306866.1">
    <property type="nucleotide sequence ID" value="NZ_LK996017.1"/>
</dbReference>
<keyword evidence="2" id="KW-1133">Transmembrane helix</keyword>
<proteinExistence type="inferred from homology"/>
<keyword evidence="2" id="KW-0472">Membrane</keyword>
<reference evidence="4" key="1">
    <citation type="submission" date="2014-07" db="EMBL/GenBank/DDBJ databases">
        <authorList>
            <person name="Hornung V.Bastian."/>
        </authorList>
    </citation>
    <scope>NUCLEOTIDE SEQUENCE</scope>
    <source>
        <strain evidence="4">PCE-S</strain>
    </source>
</reference>
<evidence type="ECO:0000256" key="1">
    <source>
        <dbReference type="ARBA" id="ARBA00009670"/>
    </source>
</evidence>
<dbReference type="InterPro" id="IPR000719">
    <property type="entry name" value="Prot_kinase_dom"/>
</dbReference>
<dbReference type="AlphaFoldDB" id="A0A098B1G3"/>
<dbReference type="Gene3D" id="1.10.510.10">
    <property type="entry name" value="Transferase(Phosphotransferase) domain 1"/>
    <property type="match status" value="1"/>
</dbReference>
<dbReference type="GO" id="GO:0005524">
    <property type="term" value="F:ATP binding"/>
    <property type="evidence" value="ECO:0007669"/>
    <property type="project" value="InterPro"/>
</dbReference>
<keyword evidence="2" id="KW-0812">Transmembrane</keyword>
<dbReference type="SUPFAM" id="SSF56112">
    <property type="entry name" value="Protein kinase-like (PK-like)"/>
    <property type="match status" value="1"/>
</dbReference>
<dbReference type="PATRIC" id="fig|49338.4.peg.2481"/>
<dbReference type="PROSITE" id="PS50011">
    <property type="entry name" value="PROTEIN_KINASE_DOM"/>
    <property type="match status" value="1"/>
</dbReference>
<name>A0A098B1G3_DESHA</name>
<dbReference type="Proteomes" id="UP000054623">
    <property type="component" value="Unassembled WGS sequence"/>
</dbReference>
<dbReference type="EMBL" id="LK996017">
    <property type="protein sequence ID" value="CDX02192.1"/>
    <property type="molecule type" value="Genomic_DNA"/>
</dbReference>
<comment type="similarity">
    <text evidence="1">Belongs to the protein kinase superfamily. ADCK protein kinase family.</text>
</comment>
<dbReference type="CDD" id="cd05121">
    <property type="entry name" value="ABC1_ADCK3-like"/>
    <property type="match status" value="1"/>
</dbReference>
<dbReference type="InterPro" id="IPR050154">
    <property type="entry name" value="UbiB_kinase"/>
</dbReference>
<dbReference type="InterPro" id="IPR011009">
    <property type="entry name" value="Kinase-like_dom_sf"/>
</dbReference>
<evidence type="ECO:0000256" key="2">
    <source>
        <dbReference type="SAM" id="Phobius"/>
    </source>
</evidence>
<dbReference type="PANTHER" id="PTHR10566">
    <property type="entry name" value="CHAPERONE-ACTIVITY OF BC1 COMPLEX CABC1 -RELATED"/>
    <property type="match status" value="1"/>
</dbReference>
<reference evidence="5 6" key="2">
    <citation type="submission" date="2015-12" db="EMBL/GenBank/DDBJ databases">
        <title>Draft Genome Sequence of Desulfitobacterium hafniense Strain DH, a Sulfate-reducing Bacterium Isolated from Paddy Soils.</title>
        <authorList>
            <person name="Bao P."/>
            <person name="Zhang X."/>
            <person name="Li G."/>
        </authorList>
    </citation>
    <scope>NUCLEOTIDE SEQUENCE [LARGE SCALE GENOMIC DNA]</scope>
    <source>
        <strain evidence="5 6">DH</strain>
    </source>
</reference>
<evidence type="ECO:0000259" key="3">
    <source>
        <dbReference type="PROSITE" id="PS50011"/>
    </source>
</evidence>
<dbReference type="GO" id="GO:0004672">
    <property type="term" value="F:protein kinase activity"/>
    <property type="evidence" value="ECO:0007669"/>
    <property type="project" value="InterPro"/>
</dbReference>
<protein>
    <submittedName>
        <fullName evidence="5">ABC transporter</fullName>
    </submittedName>
    <submittedName>
        <fullName evidence="4">ABC1 protein C10F6.14c</fullName>
    </submittedName>
</protein>